<accession>A0A5B7DI38</accession>
<evidence type="ECO:0000313" key="1">
    <source>
        <dbReference type="EMBL" id="MPC21050.1"/>
    </source>
</evidence>
<reference evidence="1 2" key="1">
    <citation type="submission" date="2019-05" db="EMBL/GenBank/DDBJ databases">
        <title>Another draft genome of Portunus trituberculatus and its Hox gene families provides insights of decapod evolution.</title>
        <authorList>
            <person name="Jeong J.-H."/>
            <person name="Song I."/>
            <person name="Kim S."/>
            <person name="Choi T."/>
            <person name="Kim D."/>
            <person name="Ryu S."/>
            <person name="Kim W."/>
        </authorList>
    </citation>
    <scope>NUCLEOTIDE SEQUENCE [LARGE SCALE GENOMIC DNA]</scope>
    <source>
        <tissue evidence="1">Muscle</tissue>
    </source>
</reference>
<gene>
    <name evidence="1" type="ORF">E2C01_014023</name>
</gene>
<dbReference type="AlphaFoldDB" id="A0A5B7DI38"/>
<organism evidence="1 2">
    <name type="scientific">Portunus trituberculatus</name>
    <name type="common">Swimming crab</name>
    <name type="synonym">Neptunus trituberculatus</name>
    <dbReference type="NCBI Taxonomy" id="210409"/>
    <lineage>
        <taxon>Eukaryota</taxon>
        <taxon>Metazoa</taxon>
        <taxon>Ecdysozoa</taxon>
        <taxon>Arthropoda</taxon>
        <taxon>Crustacea</taxon>
        <taxon>Multicrustacea</taxon>
        <taxon>Malacostraca</taxon>
        <taxon>Eumalacostraca</taxon>
        <taxon>Eucarida</taxon>
        <taxon>Decapoda</taxon>
        <taxon>Pleocyemata</taxon>
        <taxon>Brachyura</taxon>
        <taxon>Eubrachyura</taxon>
        <taxon>Portunoidea</taxon>
        <taxon>Portunidae</taxon>
        <taxon>Portuninae</taxon>
        <taxon>Portunus</taxon>
    </lineage>
</organism>
<dbReference type="EMBL" id="VSRR010000938">
    <property type="protein sequence ID" value="MPC21050.1"/>
    <property type="molecule type" value="Genomic_DNA"/>
</dbReference>
<comment type="caution">
    <text evidence="1">The sequence shown here is derived from an EMBL/GenBank/DDBJ whole genome shotgun (WGS) entry which is preliminary data.</text>
</comment>
<name>A0A5B7DI38_PORTR</name>
<sequence length="64" mass="7000">MPTQAADMEITLESDLPNIKYFDLSSAFSSPLPSLSTTAPDLHLPKGCFCPPSHLHFTFVHAII</sequence>
<protein>
    <submittedName>
        <fullName evidence="1">Uncharacterized protein</fullName>
    </submittedName>
</protein>
<evidence type="ECO:0000313" key="2">
    <source>
        <dbReference type="Proteomes" id="UP000324222"/>
    </source>
</evidence>
<proteinExistence type="predicted"/>
<dbReference type="Proteomes" id="UP000324222">
    <property type="component" value="Unassembled WGS sequence"/>
</dbReference>
<keyword evidence="2" id="KW-1185">Reference proteome</keyword>